<protein>
    <submittedName>
        <fullName evidence="3">Uncharacterized protein</fullName>
    </submittedName>
</protein>
<feature type="region of interest" description="Disordered" evidence="1">
    <location>
        <begin position="44"/>
        <end position="66"/>
    </location>
</feature>
<organism evidence="3 4">
    <name type="scientific">Streptomyces albospinus</name>
    <dbReference type="NCBI Taxonomy" id="285515"/>
    <lineage>
        <taxon>Bacteria</taxon>
        <taxon>Bacillati</taxon>
        <taxon>Actinomycetota</taxon>
        <taxon>Actinomycetes</taxon>
        <taxon>Kitasatosporales</taxon>
        <taxon>Streptomycetaceae</taxon>
        <taxon>Streptomyces</taxon>
    </lineage>
</organism>
<feature type="region of interest" description="Disordered" evidence="1">
    <location>
        <begin position="1"/>
        <end position="21"/>
    </location>
</feature>
<reference evidence="4" key="1">
    <citation type="journal article" date="2019" name="Int. J. Syst. Evol. Microbiol.">
        <title>The Global Catalogue of Microorganisms (GCM) 10K type strain sequencing project: providing services to taxonomists for standard genome sequencing and annotation.</title>
        <authorList>
            <consortium name="The Broad Institute Genomics Platform"/>
            <consortium name="The Broad Institute Genome Sequencing Center for Infectious Disease"/>
            <person name="Wu L."/>
            <person name="Ma J."/>
        </authorList>
    </citation>
    <scope>NUCLEOTIDE SEQUENCE [LARGE SCALE GENOMIC DNA]</scope>
    <source>
        <strain evidence="4">JCM 3399</strain>
    </source>
</reference>
<dbReference type="EMBL" id="BMRP01000056">
    <property type="protein sequence ID" value="GGU97626.1"/>
    <property type="molecule type" value="Genomic_DNA"/>
</dbReference>
<dbReference type="RefSeq" id="WP_189307979.1">
    <property type="nucleotide sequence ID" value="NZ_BMRP01000056.1"/>
</dbReference>
<feature type="chain" id="PRO_5047126119" evidence="2">
    <location>
        <begin position="50"/>
        <end position="325"/>
    </location>
</feature>
<accession>A0ABQ2VQH1</accession>
<keyword evidence="2" id="KW-0732">Signal</keyword>
<dbReference type="Proteomes" id="UP000654471">
    <property type="component" value="Unassembled WGS sequence"/>
</dbReference>
<evidence type="ECO:0000313" key="4">
    <source>
        <dbReference type="Proteomes" id="UP000654471"/>
    </source>
</evidence>
<feature type="region of interest" description="Disordered" evidence="1">
    <location>
        <begin position="205"/>
        <end position="230"/>
    </location>
</feature>
<feature type="signal peptide" evidence="2">
    <location>
        <begin position="1"/>
        <end position="49"/>
    </location>
</feature>
<comment type="caution">
    <text evidence="3">The sequence shown here is derived from an EMBL/GenBank/DDBJ whole genome shotgun (WGS) entry which is preliminary data.</text>
</comment>
<sequence length="325" mass="34909">MSAPKAGKPGKHRTTPGRRARRAAVLAAAALVTALVATTLMGNQTPATAGQPETASAADDGGNTFYGSDQEVISLLERTAPLNQREAVQGYPALGQDRRGVTREDVEKVYRLDDALRDVKSRLGRGWDVPPGTEIDIRRNSGDDQEPWLEGMNAQHYCGKDDADGSDCGFVGVLDQKYPTVQSTAEVTGKAKLTYKTQATVGRDTGRTKGWSAGGKLTTTIKPKAPGPDTGAEFNFTYSESVTTTNKWTSMAEQDTEIDVPDGTVGWLDGRANAGGYKGFIIYRIHLFPADGKPKQKIVAIPARVLIQAPGKSAPMTWVKRDSKK</sequence>
<name>A0ABQ2VQH1_9ACTN</name>
<evidence type="ECO:0000256" key="2">
    <source>
        <dbReference type="SAM" id="SignalP"/>
    </source>
</evidence>
<evidence type="ECO:0000256" key="1">
    <source>
        <dbReference type="SAM" id="MobiDB-lite"/>
    </source>
</evidence>
<feature type="compositionally biased region" description="Polar residues" evidence="1">
    <location>
        <begin position="44"/>
        <end position="54"/>
    </location>
</feature>
<proteinExistence type="predicted"/>
<gene>
    <name evidence="3" type="ORF">GCM10010211_76110</name>
</gene>
<evidence type="ECO:0000313" key="3">
    <source>
        <dbReference type="EMBL" id="GGU97626.1"/>
    </source>
</evidence>
<keyword evidence="4" id="KW-1185">Reference proteome</keyword>
<feature type="compositionally biased region" description="Basic residues" evidence="1">
    <location>
        <begin position="8"/>
        <end position="21"/>
    </location>
</feature>